<feature type="repeat" description="WD" evidence="1">
    <location>
        <begin position="732"/>
        <end position="765"/>
    </location>
</feature>
<feature type="region of interest" description="Disordered" evidence="3">
    <location>
        <begin position="2317"/>
        <end position="2336"/>
    </location>
</feature>
<dbReference type="SMART" id="SM00320">
    <property type="entry name" value="WD40"/>
    <property type="match status" value="21"/>
</dbReference>
<accession>A0A0M4E653</accession>
<evidence type="ECO:0000256" key="2">
    <source>
        <dbReference type="SAM" id="Coils"/>
    </source>
</evidence>
<feature type="compositionally biased region" description="Polar residues" evidence="3">
    <location>
        <begin position="1394"/>
        <end position="1406"/>
    </location>
</feature>
<feature type="compositionally biased region" description="Polar residues" evidence="3">
    <location>
        <begin position="2729"/>
        <end position="2743"/>
    </location>
</feature>
<dbReference type="SUPFAM" id="SSF50998">
    <property type="entry name" value="Quinoprotein alcohol dehydrogenase-like"/>
    <property type="match status" value="1"/>
</dbReference>
<feature type="region of interest" description="Disordered" evidence="3">
    <location>
        <begin position="1869"/>
        <end position="1895"/>
    </location>
</feature>
<feature type="region of interest" description="Disordered" evidence="3">
    <location>
        <begin position="1375"/>
        <end position="1444"/>
    </location>
</feature>
<feature type="repeat" description="WD" evidence="1">
    <location>
        <begin position="1247"/>
        <end position="1280"/>
    </location>
</feature>
<feature type="region of interest" description="Disordered" evidence="3">
    <location>
        <begin position="1586"/>
        <end position="1633"/>
    </location>
</feature>
<name>A0A0M4E653_DROBS</name>
<dbReference type="FunFam" id="2.130.10.10:FF:003560">
    <property type="entry name" value="WD repeat domain 62, isoform F"/>
    <property type="match status" value="2"/>
</dbReference>
<feature type="compositionally biased region" description="Polar residues" evidence="3">
    <location>
        <begin position="1432"/>
        <end position="1444"/>
    </location>
</feature>
<dbReference type="FunFam" id="2.130.10.10:FF:000046">
    <property type="entry name" value="WD repeat-containing protein 62 isoform 1"/>
    <property type="match status" value="1"/>
</dbReference>
<feature type="region of interest" description="Disordered" evidence="3">
    <location>
        <begin position="2624"/>
        <end position="2792"/>
    </location>
</feature>
<protein>
    <submittedName>
        <fullName evidence="5">CG7337</fullName>
    </submittedName>
</protein>
<evidence type="ECO:0000256" key="3">
    <source>
        <dbReference type="SAM" id="MobiDB-lite"/>
    </source>
</evidence>
<feature type="region of interest" description="Disordered" evidence="3">
    <location>
        <begin position="1"/>
        <end position="52"/>
    </location>
</feature>
<keyword evidence="6" id="KW-1185">Reference proteome</keyword>
<feature type="region of interest" description="Disordered" evidence="3">
    <location>
        <begin position="1666"/>
        <end position="1692"/>
    </location>
</feature>
<feature type="region of interest" description="Disordered" evidence="3">
    <location>
        <begin position="2171"/>
        <end position="2225"/>
    </location>
</feature>
<feature type="domain" description="MABP1/WDR62 second WD40" evidence="4">
    <location>
        <begin position="944"/>
        <end position="1279"/>
    </location>
</feature>
<dbReference type="GO" id="GO:0007099">
    <property type="term" value="P:centriole replication"/>
    <property type="evidence" value="ECO:0007669"/>
    <property type="project" value="TreeGrafter"/>
</dbReference>
<evidence type="ECO:0000256" key="1">
    <source>
        <dbReference type="PROSITE-ProRule" id="PRU00221"/>
    </source>
</evidence>
<gene>
    <name evidence="5" type="ORF">Dbus_chr2Lg87</name>
</gene>
<feature type="compositionally biased region" description="Polar residues" evidence="3">
    <location>
        <begin position="1639"/>
        <end position="1656"/>
    </location>
</feature>
<dbReference type="PROSITE" id="PS50082">
    <property type="entry name" value="WD_REPEATS_2"/>
    <property type="match status" value="4"/>
</dbReference>
<dbReference type="InterPro" id="IPR056162">
    <property type="entry name" value="WD40_MABP1-WDR62_2nd"/>
</dbReference>
<keyword evidence="2" id="KW-0175">Coiled coil</keyword>
<dbReference type="PROSITE" id="PS50294">
    <property type="entry name" value="WD_REPEATS_REGION"/>
    <property type="match status" value="2"/>
</dbReference>
<dbReference type="OrthoDB" id="19711at2759"/>
<feature type="domain" description="MABP1/WDR62 second WD40" evidence="4">
    <location>
        <begin position="429"/>
        <end position="764"/>
    </location>
</feature>
<feature type="compositionally biased region" description="Polar residues" evidence="3">
    <location>
        <begin position="2691"/>
        <end position="2702"/>
    </location>
</feature>
<feature type="coiled-coil region" evidence="2">
    <location>
        <begin position="2428"/>
        <end position="2483"/>
    </location>
</feature>
<dbReference type="InterPro" id="IPR001680">
    <property type="entry name" value="WD40_rpt"/>
</dbReference>
<dbReference type="EMBL" id="CP012523">
    <property type="protein sequence ID" value="ALC38002.1"/>
    <property type="molecule type" value="Genomic_DNA"/>
</dbReference>
<dbReference type="OMA" id="KEYRMRP"/>
<feature type="region of interest" description="Disordered" evidence="3">
    <location>
        <begin position="1506"/>
        <end position="1573"/>
    </location>
</feature>
<feature type="compositionally biased region" description="Low complexity" evidence="3">
    <location>
        <begin position="1605"/>
        <end position="1618"/>
    </location>
</feature>
<sequence>MRHLIMTPTSLSMSTPTLSSLHHQRMMSQSQLTLNSQSQSQSPSPLTPQSASPSFFGINGSPKFPANYERSDKIKLKRVLGLTVCSNAALDVSPVSGLLAYPAGCTVVLFNARRHTQAYLVNTSRKAFTSVAFSRCGRYVATGECGINPAIKVWELETPNGNLEHCSGGNVVAEFVDHKNAVTCVAFSPTGKYLVSVGSQHDMIVNVFDWRANLKMASNKISSRVAAVCFAEDGSYFVTVGNRHVKYWYLEGGRKYKDPIPLMGRSAILGDLRDNDFCAVACGKGICSESTYAITRQGHLVEFSSRRLLDKWVQCRTNNANCICVNERFILVGCAESIIRIFNAATLEYVTTLPRTHYLGVDVAQGIQINHIMSVPQQAKFPDCIAMVFDEQRSKVSCVYNDHSLYIWDVRDLSRVGKSHSFLYHSTCIWGVETVPYNLEREPSQTLPEDCFVTCSSDDTIRVWGLDGCANNDIYRKNIYSKELLKIIYSDNELLFIKDQGSLFDKTGGNSSYDGRNGVRCIKISPELQHLASGDRCGNIRVYNLQTLKLITAIEAHDTEVLCLEYSNDKIERKLLASASRDRLIHVFDVAQNYLLLQTLDDHSAAITSIKFVGAGLNFQMISCGVDKSIMFRSFQGNIFMRGANTSGKTTLYDMEVDSNSKHILTACQDRNVRVYGTQNAKQTKTFKGSHSDEGSVIKLSLDPSGIYVATSCTDKTLAVYDYYSSECMARMYGHSELVTGLKFTNDCRHLISASGDGCIFIWQVPHDMIYKDPIPLMGRSAILGDLRDNDFCAVACGKGICSESTYAITRQGHLVEFSSRRLLDKWVQCRTNNANCICVNERFILVGCAESIIRIFNAATLEYVTTLPRTHYLGVDVAQGIQINHIMSVPQQAKFPDCIAMVFDEQRSKVSCVYNDHSLYIWDVRDLSRVGKSHSFLYHSTCIWGVETVPYNLEREPSQTLPEDCFVTCSSDDTIRVWGLDGCANNDIYRKNIYSKELLKIIYSDNELLFIKDQGSLFDKTGGNSSYDGRNGVRCIKISPELQHLASGDRCGNIRVYNLQTLKLITAIEAHDTEVLCLEYSNDKIERKLLASASRDRLIHVFDVAQNYLLLQTLDDHSAAITSIKFVGAGLNFQMISCGVDKSIMFRSFQGNIFMRGANTSGKTTLYDMEVDSNSKHILTACQDRNVRVYGTQNAKQTKTFKGSHSDEGSVIKLSLDPSGIYVATSCTDKTLAVYDYYSSECMARMYGHSELVTGLKFTNDCRHLISASGDGCIFIWQVPHDMIVTMQARMSQQRLRSGHPPLQRPLAPISPPGVESPTSDVEHQQQAPKFVVASEEQALPNRNAYRLSDVGQLPQWAMRKAAAEADSGALSIPTPASAGGNGSTAAMHAASSMGNLSSSPSQQLGVAAPRARGRWAQRSSQLDADDLRSNSESPLGTVSSVGGHSAVTVQTSDYNSASSKDIMYNQTYLSEDSSIDSGMETRRELNFIGSNNNGTMPSVPSAVATSNGGLAPNSAQQRLLPDKRKPGLRFDTHTHDHDGDVEDISDGERTSSDHGMFYNNLAPSTPTDFKVTAMNEDELRKSVRRQKFEKSGLQLSTAGGNGSSHTASTGTGTGTSDTEDEGSTPSAENAERSLASTLGGSNENLPQSSGNSFLQAALPEGPGLLLERGTSSRRSISAKHNTENGKGIAVAPPTITKSYTSTKKEELLQVINKVKQQLENGTRKNGVKKLNAIAEVGHRPLRGSHSISDLSLAANLDGARQAGGPGRYTKPVASHITPQYISAPTTTATIPKQQPQQQQQQQQQVYNNATQYFNCAAPKSKLQQNFQTMRQVQQHYPPYPHHVGVHQIHPPPGVPFAHANASCAAGSRTYGSQTAPRLGAKRNPAGNNRRTPSILKHYKSCPVSPVHEEVEWSAEAERGVVAVEPKRHSVYADDARTILDMIHADTEKMIDEITRKYGDLDELPAASALPASCSMPANLRGLGSTGESTPTATPPRGRTQYYVYREFYQCERKVSLSDILQPEQFAASQQRLEEARFLETQRHSSASFFLSSAGQLPHELSQESLLSDGGSYCNSLESVLSDESDCKSAPLEQPIHTLRHAGIRNFIIHGPVSKSYGNSPNAYGGFDYYMRQAAASSANYDSFDVTGYNLEPLKPSALPSSKTYPRLAAAAAPPPAAATHASDHIPTLRSKNKQYNSGVNKSLSSDFAQQRQQRNSNPLAQSQQRELFVRKPLQPKPPVPAKPHNLVSTLSCSVEKQQQRQKQSRTASVVQQFEHNLLKFEHEKQRAQQQRPLAAMRNSVSSGALATTQSCLKKVSRFDTSESSRRATSVRQKTRPKISVRFNTVSQIKYTPSAKRQRDINSNAQAQEQVEQQQQLELGEQLLVGSLPSDYGGERSFEMYFQENGNAPENLEHMQSYTKPGMQSVVDEIQQARVKHQKNLDNVERSGNSTSHQCQSIAKKIDIIEKLIDMEERKMEQIRLATETRLRPFACNSKQKGYVKSLTMNFDMLAKAQHQEEQQQQQLEQQLNANEAELCAYARHIRRNCSLPDVLESADFAFGQEVELAKEVIADDDKQQQQQQQMAASKSAPNAAAESSQGNPKTLNPMPIEESSIRRACSLSDLHMGNFGKPSKTNGTPQKPMAQHRNGNVSRSASKRNSLQGKSGLGASSNSMNVLNQGSDSEPEDSNRMRSMSNGQSRTNGPIAANRQYNNKLNNVNSNRRKAPNFGTGTALQDDSSSEETPNNAVNNKPVVPPRPRNLGFDHKVKLMGNSPSSGTPKQRAGAAEDYETTDPEAQVHNVINKLYTTTQTAMQLHANLKNSLLLKELENAVIMSRNMLGSITHRQNEKTLGANGSVGAGGLQQQEQLSAATTANLDNGGYMTMVNNCADLLSNLRTKHKPDDCENNS</sequence>
<reference evidence="5 6" key="1">
    <citation type="submission" date="2015-08" db="EMBL/GenBank/DDBJ databases">
        <title>Ancestral chromatin configuration constrains chromatin evolution on differentiating sex chromosomes in Drosophila.</title>
        <authorList>
            <person name="Zhou Q."/>
            <person name="Bachtrog D."/>
        </authorList>
    </citation>
    <scope>NUCLEOTIDE SEQUENCE [LARGE SCALE GENOMIC DNA]</scope>
    <source>
        <tissue evidence="5">Whole larvae</tissue>
    </source>
</reference>
<dbReference type="GO" id="GO:0072686">
    <property type="term" value="C:mitotic spindle"/>
    <property type="evidence" value="ECO:0007669"/>
    <property type="project" value="TreeGrafter"/>
</dbReference>
<feature type="compositionally biased region" description="Polar residues" evidence="3">
    <location>
        <begin position="1318"/>
        <end position="1329"/>
    </location>
</feature>
<evidence type="ECO:0000313" key="5">
    <source>
        <dbReference type="EMBL" id="ALC38002.1"/>
    </source>
</evidence>
<evidence type="ECO:0000313" key="6">
    <source>
        <dbReference type="Proteomes" id="UP000494163"/>
    </source>
</evidence>
<feature type="compositionally biased region" description="Basic and acidic residues" evidence="3">
    <location>
        <begin position="2318"/>
        <end position="2327"/>
    </location>
</feature>
<dbReference type="PANTHER" id="PTHR45589">
    <property type="entry name" value="WD REPEAT DOMAIN 62, ISOFORM G"/>
    <property type="match status" value="1"/>
</dbReference>
<dbReference type="Pfam" id="PF00400">
    <property type="entry name" value="WD40"/>
    <property type="match status" value="1"/>
</dbReference>
<keyword evidence="1" id="KW-0853">WD repeat</keyword>
<feature type="compositionally biased region" description="Polar residues" evidence="3">
    <location>
        <begin position="2647"/>
        <end position="2682"/>
    </location>
</feature>
<dbReference type="SUPFAM" id="SSF50978">
    <property type="entry name" value="WD40 repeat-like"/>
    <property type="match status" value="3"/>
</dbReference>
<proteinExistence type="predicted"/>
<organism evidence="5 6">
    <name type="scientific">Drosophila busckii</name>
    <name type="common">Fruit fly</name>
    <dbReference type="NCBI Taxonomy" id="30019"/>
    <lineage>
        <taxon>Eukaryota</taxon>
        <taxon>Metazoa</taxon>
        <taxon>Ecdysozoa</taxon>
        <taxon>Arthropoda</taxon>
        <taxon>Hexapoda</taxon>
        <taxon>Insecta</taxon>
        <taxon>Pterygota</taxon>
        <taxon>Neoptera</taxon>
        <taxon>Endopterygota</taxon>
        <taxon>Diptera</taxon>
        <taxon>Brachycera</taxon>
        <taxon>Muscomorpha</taxon>
        <taxon>Ephydroidea</taxon>
        <taxon>Drosophilidae</taxon>
        <taxon>Drosophila</taxon>
    </lineage>
</organism>
<feature type="compositionally biased region" description="Low complexity" evidence="3">
    <location>
        <begin position="2578"/>
        <end position="2598"/>
    </location>
</feature>
<evidence type="ECO:0000259" key="4">
    <source>
        <dbReference type="Pfam" id="PF24782"/>
    </source>
</evidence>
<dbReference type="Proteomes" id="UP000494163">
    <property type="component" value="Chromosome 2L"/>
</dbReference>
<feature type="compositionally biased region" description="Polar residues" evidence="3">
    <location>
        <begin position="1506"/>
        <end position="1519"/>
    </location>
</feature>
<dbReference type="FunFam" id="2.130.10.10:FF:000377">
    <property type="entry name" value="uncharacterized protein LOC108094137 isoform X3"/>
    <property type="match status" value="1"/>
</dbReference>
<dbReference type="InterPro" id="IPR011047">
    <property type="entry name" value="Quinoprotein_ADH-like_sf"/>
</dbReference>
<dbReference type="InterPro" id="IPR052779">
    <property type="entry name" value="WDR62"/>
</dbReference>
<feature type="repeat" description="WD" evidence="1">
    <location>
        <begin position="1069"/>
        <end position="1113"/>
    </location>
</feature>
<feature type="region of interest" description="Disordered" evidence="3">
    <location>
        <begin position="1293"/>
        <end position="1330"/>
    </location>
</feature>
<feature type="compositionally biased region" description="Polar residues" evidence="3">
    <location>
        <begin position="2195"/>
        <end position="2225"/>
    </location>
</feature>
<feature type="compositionally biased region" description="Basic and acidic residues" evidence="3">
    <location>
        <begin position="1522"/>
        <end position="1540"/>
    </location>
</feature>
<dbReference type="InterPro" id="IPR015943">
    <property type="entry name" value="WD40/YVTN_repeat-like_dom_sf"/>
</dbReference>
<dbReference type="Pfam" id="PF24782">
    <property type="entry name" value="WD40_MABP1-WDR62_2nd"/>
    <property type="match status" value="2"/>
</dbReference>
<feature type="region of interest" description="Disordered" evidence="3">
    <location>
        <begin position="2573"/>
        <end position="2609"/>
    </location>
</feature>
<feature type="repeat" description="WD" evidence="1">
    <location>
        <begin position="554"/>
        <end position="598"/>
    </location>
</feature>
<dbReference type="STRING" id="30019.A0A0M4E653"/>
<dbReference type="InterPro" id="IPR036322">
    <property type="entry name" value="WD40_repeat_dom_sf"/>
</dbReference>
<dbReference type="Gene3D" id="2.130.10.10">
    <property type="entry name" value="YVTN repeat-like/Quinoprotein amine dehydrogenase"/>
    <property type="match status" value="7"/>
</dbReference>
<feature type="region of interest" description="Disordered" evidence="3">
    <location>
        <begin position="1639"/>
        <end position="1658"/>
    </location>
</feature>
<dbReference type="PANTHER" id="PTHR45589:SF1">
    <property type="entry name" value="WD REPEAT DOMAIN 62, ISOFORM G"/>
    <property type="match status" value="1"/>
</dbReference>
<feature type="compositionally biased region" description="Low complexity" evidence="3">
    <location>
        <begin position="1"/>
        <end position="21"/>
    </location>
</feature>
<feature type="compositionally biased region" description="Low complexity" evidence="3">
    <location>
        <begin position="28"/>
        <end position="52"/>
    </location>
</feature>